<protein>
    <submittedName>
        <fullName evidence="5">Alpha-glucosidase</fullName>
    </submittedName>
</protein>
<keyword evidence="2" id="KW-0378">Hydrolase</keyword>
<dbReference type="PANTHER" id="PTHR10357">
    <property type="entry name" value="ALPHA-AMYLASE FAMILY MEMBER"/>
    <property type="match status" value="1"/>
</dbReference>
<dbReference type="Proteomes" id="UP000474757">
    <property type="component" value="Unassembled WGS sequence"/>
</dbReference>
<dbReference type="Gene3D" id="3.90.400.10">
    <property type="entry name" value="Oligo-1,6-glucosidase, Domain 2"/>
    <property type="match status" value="1"/>
</dbReference>
<dbReference type="SUPFAM" id="SSF51011">
    <property type="entry name" value="Glycosyl hydrolase domain"/>
    <property type="match status" value="1"/>
</dbReference>
<evidence type="ECO:0000259" key="4">
    <source>
        <dbReference type="SMART" id="SM00642"/>
    </source>
</evidence>
<dbReference type="CDD" id="cd11333">
    <property type="entry name" value="AmyAc_SI_OligoGlu_DGase"/>
    <property type="match status" value="1"/>
</dbReference>
<evidence type="ECO:0000313" key="6">
    <source>
        <dbReference type="Proteomes" id="UP000474757"/>
    </source>
</evidence>
<dbReference type="EMBL" id="JAAGAB010000001">
    <property type="protein sequence ID" value="NDU99366.1"/>
    <property type="molecule type" value="Genomic_DNA"/>
</dbReference>
<dbReference type="Pfam" id="PF00128">
    <property type="entry name" value="Alpha-amylase"/>
    <property type="match status" value="1"/>
</dbReference>
<dbReference type="Gene3D" id="2.60.40.1180">
    <property type="entry name" value="Golgi alpha-mannosidase II"/>
    <property type="match status" value="1"/>
</dbReference>
<dbReference type="RefSeq" id="WP_163888791.1">
    <property type="nucleotide sequence ID" value="NZ_JAAFYS010000001.1"/>
</dbReference>
<dbReference type="InterPro" id="IPR045857">
    <property type="entry name" value="O16G_dom_2"/>
</dbReference>
<dbReference type="GO" id="GO:0009313">
    <property type="term" value="P:oligosaccharide catabolic process"/>
    <property type="evidence" value="ECO:0007669"/>
    <property type="project" value="TreeGrafter"/>
</dbReference>
<dbReference type="SUPFAM" id="SSF51445">
    <property type="entry name" value="(Trans)glycosidases"/>
    <property type="match status" value="1"/>
</dbReference>
<dbReference type="InterPro" id="IPR006047">
    <property type="entry name" value="GH13_cat_dom"/>
</dbReference>
<evidence type="ECO:0000313" key="5">
    <source>
        <dbReference type="EMBL" id="NDU99366.1"/>
    </source>
</evidence>
<dbReference type="InterPro" id="IPR017853">
    <property type="entry name" value="GH"/>
</dbReference>
<gene>
    <name evidence="5" type="ORF">GZA08_00065</name>
</gene>
<proteinExistence type="inferred from homology"/>
<dbReference type="FunFam" id="3.90.400.10:FF:000002">
    <property type="entry name" value="Sucrose isomerase"/>
    <property type="match status" value="1"/>
</dbReference>
<name>A0A6B2JL74_9RHOB</name>
<dbReference type="GO" id="GO:0004556">
    <property type="term" value="F:alpha-amylase activity"/>
    <property type="evidence" value="ECO:0007669"/>
    <property type="project" value="TreeGrafter"/>
</dbReference>
<dbReference type="AlphaFoldDB" id="A0A6B2JL74"/>
<dbReference type="PANTHER" id="PTHR10357:SF179">
    <property type="entry name" value="NEUTRAL AND BASIC AMINO ACID TRANSPORT PROTEIN RBAT"/>
    <property type="match status" value="1"/>
</dbReference>
<feature type="domain" description="Glycosyl hydrolase family 13 catalytic" evidence="4">
    <location>
        <begin position="14"/>
        <end position="410"/>
    </location>
</feature>
<accession>A0A6B2JL74</accession>
<dbReference type="FunFam" id="3.20.20.80:FF:000064">
    <property type="entry name" value="Oligo-1,6-glucosidase"/>
    <property type="match status" value="1"/>
</dbReference>
<evidence type="ECO:0000256" key="3">
    <source>
        <dbReference type="ARBA" id="ARBA00023295"/>
    </source>
</evidence>
<keyword evidence="6" id="KW-1185">Reference proteome</keyword>
<evidence type="ECO:0000256" key="1">
    <source>
        <dbReference type="ARBA" id="ARBA00008061"/>
    </source>
</evidence>
<dbReference type="NCBIfam" id="NF008183">
    <property type="entry name" value="PRK10933.1"/>
    <property type="match status" value="1"/>
</dbReference>
<dbReference type="Gene3D" id="3.20.20.80">
    <property type="entry name" value="Glycosidases"/>
    <property type="match status" value="1"/>
</dbReference>
<comment type="similarity">
    <text evidence="1">Belongs to the glycosyl hydrolase 13 family.</text>
</comment>
<dbReference type="InterPro" id="IPR013780">
    <property type="entry name" value="Glyco_hydro_b"/>
</dbReference>
<dbReference type="SMART" id="SM00642">
    <property type="entry name" value="Aamy"/>
    <property type="match status" value="1"/>
</dbReference>
<organism evidence="5 6">
    <name type="scientific">Pseudoroseicyclus tamaricis</name>
    <dbReference type="NCBI Taxonomy" id="2705421"/>
    <lineage>
        <taxon>Bacteria</taxon>
        <taxon>Pseudomonadati</taxon>
        <taxon>Pseudomonadota</taxon>
        <taxon>Alphaproteobacteria</taxon>
        <taxon>Rhodobacterales</taxon>
        <taxon>Paracoccaceae</taxon>
        <taxon>Pseudoroseicyclus</taxon>
    </lineage>
</organism>
<reference evidence="5 6" key="1">
    <citation type="submission" date="2020-02" db="EMBL/GenBank/DDBJ databases">
        <title>Pseudoroseicyclus tamarix, sp. nov., isolated from offshore sediment of a Tamarix chinensis forest.</title>
        <authorList>
            <person name="Gai Y."/>
        </authorList>
    </citation>
    <scope>NUCLEOTIDE SEQUENCE [LARGE SCALE GENOMIC DNA]</scope>
    <source>
        <strain evidence="5 6">CLL3-39</strain>
    </source>
</reference>
<keyword evidence="3" id="KW-0326">Glycosidase</keyword>
<evidence type="ECO:0000256" key="2">
    <source>
        <dbReference type="ARBA" id="ARBA00022801"/>
    </source>
</evidence>
<comment type="caution">
    <text evidence="5">The sequence shown here is derived from an EMBL/GenBank/DDBJ whole genome shotgun (WGS) entry which is preliminary data.</text>
</comment>
<sequence>MDPLPWWKTATGYQIYPRSFCDSDSDGDGIGDIPGIISKLDHLADLGIGFIWLSPVYASPMIDNGYDISDYRDIAPAFGTLDDMDRLIAEAKARGIEIVMDLVVNHCSSEHPWFNAALASPEAPEHDYFVWREPRAGTTAPPNDLLSAFGGPAWTYVPSLGKYYLHQFASAQPDLNWENPALRAEIYAMMNWWFDRGIGGFRMDVIDLIGKDVGAGIMAEGPNLHAYLQEMHGETLAGRDVVTVGESWSVTPQTGILYCGEDRGELSMVFQFEHVKAGWHETFGKWKPLPFDLPTFKKAFFDWQIALADDGWNSLFLTNHDLPRQVSKYGDDGEHRVRSAKLLATVLHFMKGTPFIYQGEEIGMTNSRFERLEQFRDVELFGHHEAVMAQGHSLEEFISGANANGRDNARTPMQWTAGENAGFTSGTPWIEVNPNYTEINVDADRSDPDGLIAFYRHLVHLRQTLPILTQGTFRPFSAEHEQIFAYARGFDGQRLSVVANVSSEPVSYDIPEGLACRGACLVHNFEPRAELTGRIELAPWEAVAILSE</sequence>